<feature type="domain" description="Zinc finger DNA-directed DNA polymerase family B alpha" evidence="16">
    <location>
        <begin position="1334"/>
        <end position="1525"/>
    </location>
</feature>
<evidence type="ECO:0000313" key="19">
    <source>
        <dbReference type="Proteomes" id="UP000320333"/>
    </source>
</evidence>
<dbReference type="InterPro" id="IPR024647">
    <property type="entry name" value="DNA_pol_a_cat_su_N"/>
</dbReference>
<dbReference type="EC" id="2.7.7.7" evidence="12"/>
<dbReference type="Gene3D" id="6.10.10.100">
    <property type="match status" value="1"/>
</dbReference>
<dbReference type="NCBIfam" id="TIGR00592">
    <property type="entry name" value="pol2"/>
    <property type="match status" value="1"/>
</dbReference>
<evidence type="ECO:0000259" key="15">
    <source>
        <dbReference type="Pfam" id="PF03104"/>
    </source>
</evidence>
<dbReference type="Proteomes" id="UP000320333">
    <property type="component" value="Unassembled WGS sequence"/>
</dbReference>
<dbReference type="STRING" id="246404.A0A507FJJ7"/>
<keyword evidence="3 12" id="KW-0808">Transferase</keyword>
<dbReference type="GO" id="GO:0000166">
    <property type="term" value="F:nucleotide binding"/>
    <property type="evidence" value="ECO:0007669"/>
    <property type="project" value="InterPro"/>
</dbReference>
<dbReference type="EMBL" id="QEAP01000042">
    <property type="protein sequence ID" value="TPX76601.1"/>
    <property type="molecule type" value="Genomic_DNA"/>
</dbReference>
<dbReference type="Gene3D" id="3.30.420.10">
    <property type="entry name" value="Ribonuclease H-like superfamily/Ribonuclease H"/>
    <property type="match status" value="1"/>
</dbReference>
<dbReference type="Gene3D" id="3.30.70.2820">
    <property type="match status" value="1"/>
</dbReference>
<dbReference type="PROSITE" id="PS00116">
    <property type="entry name" value="DNA_POLYMERASE_B"/>
    <property type="match status" value="1"/>
</dbReference>
<evidence type="ECO:0000259" key="16">
    <source>
        <dbReference type="Pfam" id="PF08996"/>
    </source>
</evidence>
<name>A0A507FJJ7_9FUNG</name>
<feature type="compositionally biased region" description="Basic residues" evidence="13">
    <location>
        <begin position="94"/>
        <end position="106"/>
    </location>
</feature>
<evidence type="ECO:0000256" key="8">
    <source>
        <dbReference type="ARBA" id="ARBA00022833"/>
    </source>
</evidence>
<dbReference type="GO" id="GO:0008270">
    <property type="term" value="F:zinc ion binding"/>
    <property type="evidence" value="ECO:0007669"/>
    <property type="project" value="UniProtKB-KW"/>
</dbReference>
<evidence type="ECO:0000259" key="17">
    <source>
        <dbReference type="Pfam" id="PF12254"/>
    </source>
</evidence>
<keyword evidence="7" id="KW-0863">Zinc-finger</keyword>
<dbReference type="GO" id="GO:0003688">
    <property type="term" value="F:DNA replication origin binding"/>
    <property type="evidence" value="ECO:0007669"/>
    <property type="project" value="TreeGrafter"/>
</dbReference>
<gene>
    <name evidence="18" type="ORF">CcCBS67573_g02139</name>
</gene>
<evidence type="ECO:0000256" key="3">
    <source>
        <dbReference type="ARBA" id="ARBA00022679"/>
    </source>
</evidence>
<dbReference type="Pfam" id="PF12254">
    <property type="entry name" value="DNA_pol_alpha_N"/>
    <property type="match status" value="1"/>
</dbReference>
<dbReference type="InterPro" id="IPR023211">
    <property type="entry name" value="DNA_pol_palm_dom_sf"/>
</dbReference>
<keyword evidence="6" id="KW-0479">Metal-binding</keyword>
<dbReference type="InterPro" id="IPR006134">
    <property type="entry name" value="DNA-dir_DNA_pol_B_multi_dom"/>
</dbReference>
<dbReference type="PRINTS" id="PR00106">
    <property type="entry name" value="DNAPOLB"/>
</dbReference>
<dbReference type="Gene3D" id="3.90.1600.10">
    <property type="entry name" value="Palm domain of DNA polymerase"/>
    <property type="match status" value="1"/>
</dbReference>
<dbReference type="GO" id="GO:0003682">
    <property type="term" value="F:chromatin binding"/>
    <property type="evidence" value="ECO:0007669"/>
    <property type="project" value="TreeGrafter"/>
</dbReference>
<dbReference type="Gene3D" id="1.10.3200.20">
    <property type="entry name" value="DNA Polymerase alpha, zinc finger"/>
    <property type="match status" value="1"/>
</dbReference>
<evidence type="ECO:0000256" key="5">
    <source>
        <dbReference type="ARBA" id="ARBA00022705"/>
    </source>
</evidence>
<protein>
    <recommendedName>
        <fullName evidence="12">DNA polymerase</fullName>
        <ecNumber evidence="12">2.7.7.7</ecNumber>
    </recommendedName>
</protein>
<dbReference type="SMART" id="SM00486">
    <property type="entry name" value="POLBc"/>
    <property type="match status" value="1"/>
</dbReference>
<dbReference type="FunFam" id="3.30.70.2820:FF:000001">
    <property type="entry name" value="DNA polymerase"/>
    <property type="match status" value="1"/>
</dbReference>
<dbReference type="FunFam" id="1.10.287.690:FF:000003">
    <property type="entry name" value="DNA polymerase"/>
    <property type="match status" value="1"/>
</dbReference>
<evidence type="ECO:0000256" key="12">
    <source>
        <dbReference type="RuleBase" id="RU000442"/>
    </source>
</evidence>
<dbReference type="OrthoDB" id="6755010at2759"/>
<comment type="subcellular location">
    <subcellularLocation>
        <location evidence="1">Nucleus</location>
    </subcellularLocation>
</comment>
<dbReference type="CDD" id="cd05776">
    <property type="entry name" value="DNA_polB_alpha_exo"/>
    <property type="match status" value="1"/>
</dbReference>
<dbReference type="GO" id="GO:0006273">
    <property type="term" value="P:lagging strand elongation"/>
    <property type="evidence" value="ECO:0007669"/>
    <property type="project" value="TreeGrafter"/>
</dbReference>
<feature type="domain" description="DNA-directed DNA polymerase family B exonuclease" evidence="15">
    <location>
        <begin position="529"/>
        <end position="784"/>
    </location>
</feature>
<evidence type="ECO:0000256" key="2">
    <source>
        <dbReference type="ARBA" id="ARBA00005755"/>
    </source>
</evidence>
<dbReference type="GO" id="GO:0033554">
    <property type="term" value="P:cellular response to stress"/>
    <property type="evidence" value="ECO:0007669"/>
    <property type="project" value="UniProtKB-ARBA"/>
</dbReference>
<evidence type="ECO:0000259" key="14">
    <source>
        <dbReference type="Pfam" id="PF00136"/>
    </source>
</evidence>
<dbReference type="PANTHER" id="PTHR45861">
    <property type="entry name" value="DNA POLYMERASE ALPHA CATALYTIC SUBUNIT"/>
    <property type="match status" value="1"/>
</dbReference>
<evidence type="ECO:0000256" key="13">
    <source>
        <dbReference type="SAM" id="MobiDB-lite"/>
    </source>
</evidence>
<evidence type="ECO:0000256" key="9">
    <source>
        <dbReference type="ARBA" id="ARBA00022932"/>
    </source>
</evidence>
<feature type="region of interest" description="Disordered" evidence="13">
    <location>
        <begin position="62"/>
        <end position="108"/>
    </location>
</feature>
<keyword evidence="8" id="KW-0862">Zinc</keyword>
<dbReference type="InterPro" id="IPR012337">
    <property type="entry name" value="RNaseH-like_sf"/>
</dbReference>
<evidence type="ECO:0000256" key="10">
    <source>
        <dbReference type="ARBA" id="ARBA00023125"/>
    </source>
</evidence>
<dbReference type="GO" id="GO:0005658">
    <property type="term" value="C:alpha DNA polymerase:primase complex"/>
    <property type="evidence" value="ECO:0007669"/>
    <property type="project" value="TreeGrafter"/>
</dbReference>
<dbReference type="InterPro" id="IPR006133">
    <property type="entry name" value="DNA-dir_DNA_pol_B_exonuc"/>
</dbReference>
<proteinExistence type="inferred from homology"/>
<dbReference type="Gene3D" id="1.10.287.690">
    <property type="entry name" value="Helix hairpin bin"/>
    <property type="match status" value="1"/>
</dbReference>
<dbReference type="SUPFAM" id="SSF53098">
    <property type="entry name" value="Ribonuclease H-like"/>
    <property type="match status" value="1"/>
</dbReference>
<keyword evidence="5 12" id="KW-0235">DNA replication</keyword>
<dbReference type="Pfam" id="PF00136">
    <property type="entry name" value="DNA_pol_B"/>
    <property type="match status" value="1"/>
</dbReference>
<comment type="catalytic activity">
    <reaction evidence="12">
        <text>DNA(n) + a 2'-deoxyribonucleoside 5'-triphosphate = DNA(n+1) + diphosphate</text>
        <dbReference type="Rhea" id="RHEA:22508"/>
        <dbReference type="Rhea" id="RHEA-COMP:17339"/>
        <dbReference type="Rhea" id="RHEA-COMP:17340"/>
        <dbReference type="ChEBI" id="CHEBI:33019"/>
        <dbReference type="ChEBI" id="CHEBI:61560"/>
        <dbReference type="ChEBI" id="CHEBI:173112"/>
        <dbReference type="EC" id="2.7.7.7"/>
    </reaction>
</comment>
<evidence type="ECO:0000313" key="18">
    <source>
        <dbReference type="EMBL" id="TPX76601.1"/>
    </source>
</evidence>
<feature type="compositionally biased region" description="Acidic residues" evidence="13">
    <location>
        <begin position="71"/>
        <end position="90"/>
    </location>
</feature>
<organism evidence="18 19">
    <name type="scientific">Chytriomyces confervae</name>
    <dbReference type="NCBI Taxonomy" id="246404"/>
    <lineage>
        <taxon>Eukaryota</taxon>
        <taxon>Fungi</taxon>
        <taxon>Fungi incertae sedis</taxon>
        <taxon>Chytridiomycota</taxon>
        <taxon>Chytridiomycota incertae sedis</taxon>
        <taxon>Chytridiomycetes</taxon>
        <taxon>Chytridiales</taxon>
        <taxon>Chytriomycetaceae</taxon>
        <taxon>Chytriomyces</taxon>
    </lineage>
</organism>
<dbReference type="InterPro" id="IPR043502">
    <property type="entry name" value="DNA/RNA_pol_sf"/>
</dbReference>
<dbReference type="FunFam" id="1.10.132.60:FF:000004">
    <property type="entry name" value="DNA polymerase"/>
    <property type="match status" value="1"/>
</dbReference>
<dbReference type="InterPro" id="IPR038256">
    <property type="entry name" value="Pol_alpha_znc_sf"/>
</dbReference>
<dbReference type="InterPro" id="IPR042087">
    <property type="entry name" value="DNA_pol_B_thumb"/>
</dbReference>
<keyword evidence="10 12" id="KW-0238">DNA-binding</keyword>
<evidence type="ECO:0000256" key="1">
    <source>
        <dbReference type="ARBA" id="ARBA00004123"/>
    </source>
</evidence>
<dbReference type="InterPro" id="IPR045846">
    <property type="entry name" value="POLBc_alpha"/>
</dbReference>
<dbReference type="InterPro" id="IPR006172">
    <property type="entry name" value="DNA-dir_DNA_pol_B"/>
</dbReference>
<keyword evidence="4 12" id="KW-0548">Nucleotidyltransferase</keyword>
<evidence type="ECO:0000256" key="11">
    <source>
        <dbReference type="ARBA" id="ARBA00023242"/>
    </source>
</evidence>
<evidence type="ECO:0000256" key="7">
    <source>
        <dbReference type="ARBA" id="ARBA00022771"/>
    </source>
</evidence>
<feature type="domain" description="DNA-directed DNA polymerase family B multifunctional" evidence="14">
    <location>
        <begin position="850"/>
        <end position="1296"/>
    </location>
</feature>
<dbReference type="SUPFAM" id="SSF56672">
    <property type="entry name" value="DNA/RNA polymerases"/>
    <property type="match status" value="1"/>
</dbReference>
<dbReference type="GO" id="GO:0006272">
    <property type="term" value="P:leading strand elongation"/>
    <property type="evidence" value="ECO:0007669"/>
    <property type="project" value="TreeGrafter"/>
</dbReference>
<dbReference type="Gene3D" id="2.40.50.730">
    <property type="match status" value="1"/>
</dbReference>
<feature type="domain" description="DNA polymerase alpha catalytic subunit N-terminal" evidence="17">
    <location>
        <begin position="11"/>
        <end position="74"/>
    </location>
</feature>
<keyword evidence="19" id="KW-1185">Reference proteome</keyword>
<dbReference type="GO" id="GO:1902975">
    <property type="term" value="P:mitotic DNA replication initiation"/>
    <property type="evidence" value="ECO:0007669"/>
    <property type="project" value="InterPro"/>
</dbReference>
<comment type="similarity">
    <text evidence="2 12">Belongs to the DNA polymerase type-B family.</text>
</comment>
<sequence length="1538" mass="170551">MRRQKKASESLAQLRRIRNDGASRLSALDTAQEAQMVYDEVTEEEFNAIQKKRIQEDDFIVDDDGRGYADYGDDMGGDGSSGEDSEADEETFGRKNKKSKQKKAHKDARVSTFFNKQAAKFAATSASATEDDVGKPAPRVVQKKKDMPAVNEEALMNDIFKDLDAAEEVDPMFTVTESSEPSTGESLFKYDGIVGDFQTSRRNDIFANSFQLSDNEEEDEIILDDILPVDEDMTQAPVDDFDYEANLSDADVIPKEEKMLPTGKTSLEAPTLTGANLLDDVNAKQEAPSPPSLDSSKPQLATSGVTIRSFEADPAKSVKRVSAAQFVPKFATQAPAVASTSAGPKNETVTPAGYTSWTSVMDSLAVGDTTATQQNGAGAGTSSSMLSGSANEADYFEEDGSLFAYWFDAYEKDGIVYVFAKVFNKTDSRFVSCCITVQNMSRVLFVLPRLQRKQAGNDTDLDVTMKDVFDEIDHVLSNHGVKEKRSCAVTRKYAFEIPGVPVESDYLKVAYSYKYPAIPMDTSGVNFSHVFGSNASALENFIIKRKLMGPCWIQIQQPKISRTNPISWTKLEILVEGPKMVKAVTESQMEEISRLKSPPPFTAMSISLRTVMNHQKNTNEIVAACAMVYNNVSIDGTSPPSAPLSYSAIRPLTGVPMPAGFDELIATAKKSGRAIERLPNEKGLLNYLIAQIHRADPDIIVGHNFIGVDLDILLHRLKANKSDGWSKLGRLRRTKWPKLQAGAGGAGDTTFQERTVASGRILCDTFMSAKDYVMKAKSYTLTNMALTQLKIVRQELDLDKIPQLFWDAQQLFWLLKHCETDCVLSASLMMKLQVLPLTKQLTGLAGNLWSRTIMAGSRADRNEYLLLHEFHNKKFIVPDKSVRQKAQVVDFQKDDDDDGFGGGIAPRANTSTRRKPAYAGGLVLEPKKGLYEKFVLMLDFNSLYPSIIQEFNICFTTVERPADMDDDTVPTPPDSSVPQGILPKLLATLVERRRAVKSLMKSPKLSEAEYSELNIRQQALKLTANSMYGCLGFTHSRFYAKPLAMLVTSRGREILQNTVDLATSEKLDVIYGDTDSIMIHTNTDTLKDVIKCGNDFKRAVNKRYRLLEIEIDGIFKKMLLLKKKKYAALIVEEKDGKTSVTMEKKGLDVVRRDWCNLSHDASEFVLNAIFSDQGRDEMLSSIHDYLAKLGEDVKKGEVSVDKFVINKGLTKNPEDYADVKNQPHVQVALQMKAKGSPFRVGDTVPYVIVVGEGTGLAGRAQHPDEVKATDSPFKVDYQYYLANQVLPPLSRLLSPIDGTDQSRIAACLGLDASKFHASTDASEMIEEKLFTLESTISEEERFKRCTRLNIFCPTCETSFQLQGLLRLETSAEGHHTFVSGLYCENPDCHARIPDGCINQQTLVAIRSAIRTYMSGCNVCDEKSCGARVRCVAVISRRCPVKSCKGVLAAEFTDSMLLTQLQYFKSLFSADSTIKRFEKNRKIDETQRNVLNVLARQAEIEAMPVILSIQRFINLNARGVVDLTKIWGSMGLITGANVL</sequence>
<evidence type="ECO:0000256" key="4">
    <source>
        <dbReference type="ARBA" id="ARBA00022695"/>
    </source>
</evidence>
<dbReference type="CDD" id="cd05532">
    <property type="entry name" value="POLBc_alpha"/>
    <property type="match status" value="1"/>
</dbReference>
<dbReference type="Pfam" id="PF08996">
    <property type="entry name" value="zf-DNA_Pol"/>
    <property type="match status" value="1"/>
</dbReference>
<dbReference type="InterPro" id="IPR015088">
    <property type="entry name" value="Znf_DNA-dir_DNA_pol_B_alpha"/>
</dbReference>
<dbReference type="Gene3D" id="1.10.132.60">
    <property type="entry name" value="DNA polymerase family B, C-terminal domain"/>
    <property type="match status" value="1"/>
</dbReference>
<dbReference type="PANTHER" id="PTHR45861:SF1">
    <property type="entry name" value="DNA POLYMERASE ALPHA CATALYTIC SUBUNIT"/>
    <property type="match status" value="1"/>
</dbReference>
<dbReference type="InterPro" id="IPR036397">
    <property type="entry name" value="RNaseH_sf"/>
</dbReference>
<dbReference type="InterPro" id="IPR017964">
    <property type="entry name" value="DNA-dir_DNA_pol_B_CS"/>
</dbReference>
<dbReference type="Pfam" id="PF03104">
    <property type="entry name" value="DNA_pol_B_exo1"/>
    <property type="match status" value="1"/>
</dbReference>
<evidence type="ECO:0000256" key="6">
    <source>
        <dbReference type="ARBA" id="ARBA00022723"/>
    </source>
</evidence>
<keyword evidence="11" id="KW-0539">Nucleus</keyword>
<keyword evidence="9 12" id="KW-0239">DNA-directed DNA polymerase</keyword>
<dbReference type="GO" id="GO:0003887">
    <property type="term" value="F:DNA-directed DNA polymerase activity"/>
    <property type="evidence" value="ECO:0007669"/>
    <property type="project" value="UniProtKB-KW"/>
</dbReference>
<reference evidence="18 19" key="1">
    <citation type="journal article" date="2019" name="Sci. Rep.">
        <title>Comparative genomics of chytrid fungi reveal insights into the obligate biotrophic and pathogenic lifestyle of Synchytrium endobioticum.</title>
        <authorList>
            <person name="van de Vossenberg B.T.L.H."/>
            <person name="Warris S."/>
            <person name="Nguyen H.D.T."/>
            <person name="van Gent-Pelzer M.P.E."/>
            <person name="Joly D.L."/>
            <person name="van de Geest H.C."/>
            <person name="Bonants P.J.M."/>
            <person name="Smith D.S."/>
            <person name="Levesque C.A."/>
            <person name="van der Lee T.A.J."/>
        </authorList>
    </citation>
    <scope>NUCLEOTIDE SEQUENCE [LARGE SCALE GENOMIC DNA]</scope>
    <source>
        <strain evidence="18 19">CBS 675.73</strain>
    </source>
</reference>
<dbReference type="GO" id="GO:0003697">
    <property type="term" value="F:single-stranded DNA binding"/>
    <property type="evidence" value="ECO:0007669"/>
    <property type="project" value="TreeGrafter"/>
</dbReference>
<feature type="region of interest" description="Disordered" evidence="13">
    <location>
        <begin position="124"/>
        <end position="148"/>
    </location>
</feature>
<accession>A0A507FJJ7</accession>
<comment type="caution">
    <text evidence="18">The sequence shown here is derived from an EMBL/GenBank/DDBJ whole genome shotgun (WGS) entry which is preliminary data.</text>
</comment>